<name>A0A415E1Q5_9FIRM</name>
<dbReference type="OrthoDB" id="3243324at2"/>
<keyword evidence="9" id="KW-1185">Reference proteome</keyword>
<organism evidence="8 9">
    <name type="scientific">Emergencia timonensis</name>
    <dbReference type="NCBI Taxonomy" id="1776384"/>
    <lineage>
        <taxon>Bacteria</taxon>
        <taxon>Bacillati</taxon>
        <taxon>Bacillota</taxon>
        <taxon>Clostridia</taxon>
        <taxon>Peptostreptococcales</taxon>
        <taxon>Anaerovoracaceae</taxon>
        <taxon>Emergencia</taxon>
    </lineage>
</organism>
<dbReference type="AlphaFoldDB" id="A0A415E1Q5"/>
<evidence type="ECO:0000256" key="6">
    <source>
        <dbReference type="SAM" id="Phobius"/>
    </source>
</evidence>
<sequence>MNLQTEYLPFLIPVIIIELALMITALIHVVRHDHYKFGNKPIWIIVVVLIQIIGPIVYFVFGRSDEE</sequence>
<keyword evidence="5 6" id="KW-0472">Membrane</keyword>
<evidence type="ECO:0000259" key="7">
    <source>
        <dbReference type="Pfam" id="PF13396"/>
    </source>
</evidence>
<keyword evidence="2" id="KW-1003">Cell membrane</keyword>
<gene>
    <name evidence="8" type="ORF">DW099_12770</name>
</gene>
<dbReference type="InterPro" id="IPR027379">
    <property type="entry name" value="CLS_N"/>
</dbReference>
<feature type="domain" description="Cardiolipin synthase N-terminal" evidence="7">
    <location>
        <begin position="20"/>
        <end position="63"/>
    </location>
</feature>
<keyword evidence="4 6" id="KW-1133">Transmembrane helix</keyword>
<keyword evidence="3 6" id="KW-0812">Transmembrane</keyword>
<evidence type="ECO:0000313" key="9">
    <source>
        <dbReference type="Proteomes" id="UP000284841"/>
    </source>
</evidence>
<dbReference type="STRING" id="1776384.GCA_900086585_01126"/>
<dbReference type="RefSeq" id="WP_067534923.1">
    <property type="nucleotide sequence ID" value="NZ_AP025567.1"/>
</dbReference>
<feature type="transmembrane region" description="Helical" evidence="6">
    <location>
        <begin position="42"/>
        <end position="61"/>
    </location>
</feature>
<feature type="transmembrane region" description="Helical" evidence="6">
    <location>
        <begin position="7"/>
        <end position="30"/>
    </location>
</feature>
<dbReference type="EMBL" id="QRMS01000003">
    <property type="protein sequence ID" value="RHJ87559.1"/>
    <property type="molecule type" value="Genomic_DNA"/>
</dbReference>
<dbReference type="Pfam" id="PF13396">
    <property type="entry name" value="PLDc_N"/>
    <property type="match status" value="1"/>
</dbReference>
<evidence type="ECO:0000256" key="4">
    <source>
        <dbReference type="ARBA" id="ARBA00022989"/>
    </source>
</evidence>
<protein>
    <recommendedName>
        <fullName evidence="7">Cardiolipin synthase N-terminal domain-containing protein</fullName>
    </recommendedName>
</protein>
<evidence type="ECO:0000256" key="1">
    <source>
        <dbReference type="ARBA" id="ARBA00004651"/>
    </source>
</evidence>
<reference evidence="8 9" key="1">
    <citation type="submission" date="2018-08" db="EMBL/GenBank/DDBJ databases">
        <title>A genome reference for cultivated species of the human gut microbiota.</title>
        <authorList>
            <person name="Zou Y."/>
            <person name="Xue W."/>
            <person name="Luo G."/>
        </authorList>
    </citation>
    <scope>NUCLEOTIDE SEQUENCE [LARGE SCALE GENOMIC DNA]</scope>
    <source>
        <strain evidence="8 9">AM07-24</strain>
    </source>
</reference>
<dbReference type="GO" id="GO:0005886">
    <property type="term" value="C:plasma membrane"/>
    <property type="evidence" value="ECO:0007669"/>
    <property type="project" value="UniProtKB-SubCell"/>
</dbReference>
<comment type="caution">
    <text evidence="8">The sequence shown here is derived from an EMBL/GenBank/DDBJ whole genome shotgun (WGS) entry which is preliminary data.</text>
</comment>
<accession>A0A415E1Q5</accession>
<proteinExistence type="predicted"/>
<dbReference type="Proteomes" id="UP000284841">
    <property type="component" value="Unassembled WGS sequence"/>
</dbReference>
<dbReference type="GeneID" id="83003513"/>
<evidence type="ECO:0000256" key="2">
    <source>
        <dbReference type="ARBA" id="ARBA00022475"/>
    </source>
</evidence>
<evidence type="ECO:0000256" key="5">
    <source>
        <dbReference type="ARBA" id="ARBA00023136"/>
    </source>
</evidence>
<comment type="subcellular location">
    <subcellularLocation>
        <location evidence="1">Cell membrane</location>
        <topology evidence="1">Multi-pass membrane protein</topology>
    </subcellularLocation>
</comment>
<evidence type="ECO:0000313" key="8">
    <source>
        <dbReference type="EMBL" id="RHJ87559.1"/>
    </source>
</evidence>
<evidence type="ECO:0000256" key="3">
    <source>
        <dbReference type="ARBA" id="ARBA00022692"/>
    </source>
</evidence>